<proteinExistence type="predicted"/>
<evidence type="ECO:0000313" key="1">
    <source>
        <dbReference type="EMBL" id="SVD11424.1"/>
    </source>
</evidence>
<evidence type="ECO:0008006" key="2">
    <source>
        <dbReference type="Google" id="ProtNLM"/>
    </source>
</evidence>
<sequence length="309" mass="34313">HPGLDGFRNTISMDQVAAEQIGYQTRYPSLVLSSEGEASQSYNRNGVMIPAESSPSNLFAQLFLEGSRREIARQRKKLEADQSILDGLVAQAKVMMKEANSTDRIRLEAYLDSVRQTEKNLVRAGAWLDRPKPRVRVSSPGDIRDKGRIEKRIRLMFDLIPLILETDSSRVINMGIQVDHGVIKMNGVNESHHSLSHHGQDPTKIRKLMKVETAILSQFKRLMDQLKIKKVAGGTLLDHTTVLCGSNLGNANKHDYRNLPIIIAGGGYNHGKFIAYGRQDHPPLSNLFLSTLNNIGIDIPVFGASTGIL</sequence>
<dbReference type="AlphaFoldDB" id="A0A382SND0"/>
<feature type="non-terminal residue" evidence="1">
    <location>
        <position position="309"/>
    </location>
</feature>
<dbReference type="EMBL" id="UINC01130387">
    <property type="protein sequence ID" value="SVD11424.1"/>
    <property type="molecule type" value="Genomic_DNA"/>
</dbReference>
<dbReference type="Pfam" id="PF07586">
    <property type="entry name" value="HXXSHH"/>
    <property type="match status" value="1"/>
</dbReference>
<gene>
    <name evidence="1" type="ORF">METZ01_LOCUS364278</name>
</gene>
<feature type="non-terminal residue" evidence="1">
    <location>
        <position position="1"/>
    </location>
</feature>
<protein>
    <recommendedName>
        <fullName evidence="2">DUF1552 domain-containing protein</fullName>
    </recommendedName>
</protein>
<name>A0A382SND0_9ZZZZ</name>
<organism evidence="1">
    <name type="scientific">marine metagenome</name>
    <dbReference type="NCBI Taxonomy" id="408172"/>
    <lineage>
        <taxon>unclassified sequences</taxon>
        <taxon>metagenomes</taxon>
        <taxon>ecological metagenomes</taxon>
    </lineage>
</organism>
<dbReference type="InterPro" id="IPR011447">
    <property type="entry name" value="DUF1552"/>
</dbReference>
<accession>A0A382SND0</accession>
<reference evidence="1" key="1">
    <citation type="submission" date="2018-05" db="EMBL/GenBank/DDBJ databases">
        <authorList>
            <person name="Lanie J.A."/>
            <person name="Ng W.-L."/>
            <person name="Kazmierczak K.M."/>
            <person name="Andrzejewski T.M."/>
            <person name="Davidsen T.M."/>
            <person name="Wayne K.J."/>
            <person name="Tettelin H."/>
            <person name="Glass J.I."/>
            <person name="Rusch D."/>
            <person name="Podicherti R."/>
            <person name="Tsui H.-C.T."/>
            <person name="Winkler M.E."/>
        </authorList>
    </citation>
    <scope>NUCLEOTIDE SEQUENCE</scope>
</reference>